<evidence type="ECO:0000256" key="5">
    <source>
        <dbReference type="ARBA" id="ARBA00023244"/>
    </source>
</evidence>
<dbReference type="GO" id="GO:0008270">
    <property type="term" value="F:zinc ion binding"/>
    <property type="evidence" value="ECO:0007669"/>
    <property type="project" value="TreeGrafter"/>
</dbReference>
<comment type="similarity">
    <text evidence="2 9">Belongs to the ALAD family.</text>
</comment>
<evidence type="ECO:0000313" key="10">
    <source>
        <dbReference type="EMBL" id="KYF41898.1"/>
    </source>
</evidence>
<organism evidence="10 11">
    <name type="scientific">Toxoplasma gondii ARI</name>
    <dbReference type="NCBI Taxonomy" id="1074872"/>
    <lineage>
        <taxon>Eukaryota</taxon>
        <taxon>Sar</taxon>
        <taxon>Alveolata</taxon>
        <taxon>Apicomplexa</taxon>
        <taxon>Conoidasida</taxon>
        <taxon>Coccidia</taxon>
        <taxon>Eucoccidiorida</taxon>
        <taxon>Eimeriorina</taxon>
        <taxon>Sarcocystidae</taxon>
        <taxon>Toxoplasma</taxon>
    </lineage>
</organism>
<dbReference type="InterPro" id="IPR013785">
    <property type="entry name" value="Aldolase_TIM"/>
</dbReference>
<comment type="subunit">
    <text evidence="8">Homooctamer.</text>
</comment>
<dbReference type="GO" id="GO:0004655">
    <property type="term" value="F:porphobilinogen synthase activity"/>
    <property type="evidence" value="ECO:0007669"/>
    <property type="project" value="UniProtKB-EC"/>
</dbReference>
<dbReference type="UniPathway" id="UPA00251">
    <property type="reaction ID" value="UER00318"/>
</dbReference>
<dbReference type="PROSITE" id="PS00169">
    <property type="entry name" value="D_ALA_DEHYDRATASE"/>
    <property type="match status" value="1"/>
</dbReference>
<comment type="catalytic activity">
    <reaction evidence="7 8">
        <text>2 5-aminolevulinate = porphobilinogen + 2 H2O + H(+)</text>
        <dbReference type="Rhea" id="RHEA:24064"/>
        <dbReference type="ChEBI" id="CHEBI:15377"/>
        <dbReference type="ChEBI" id="CHEBI:15378"/>
        <dbReference type="ChEBI" id="CHEBI:58126"/>
        <dbReference type="ChEBI" id="CHEBI:356416"/>
        <dbReference type="EC" id="4.2.1.24"/>
    </reaction>
</comment>
<dbReference type="PANTHER" id="PTHR11458:SF0">
    <property type="entry name" value="DELTA-AMINOLEVULINIC ACID DEHYDRATASE"/>
    <property type="match status" value="1"/>
</dbReference>
<keyword evidence="4 8" id="KW-0456">Lyase</keyword>
<dbReference type="Proteomes" id="UP000074247">
    <property type="component" value="Unassembled WGS sequence"/>
</dbReference>
<dbReference type="PANTHER" id="PTHR11458">
    <property type="entry name" value="DELTA-AMINOLEVULINIC ACID DEHYDRATASE"/>
    <property type="match status" value="1"/>
</dbReference>
<evidence type="ECO:0000256" key="7">
    <source>
        <dbReference type="ARBA" id="ARBA00047651"/>
    </source>
</evidence>
<evidence type="ECO:0000256" key="2">
    <source>
        <dbReference type="ARBA" id="ARBA00008055"/>
    </source>
</evidence>
<comment type="pathway">
    <text evidence="1">Porphyrin-containing compound metabolism; protoporphyrin-IX biosynthesis; coproporphyrinogen-III from 5-aminolevulinate: step 1/4.</text>
</comment>
<dbReference type="AlphaFoldDB" id="A0A139XT08"/>
<evidence type="ECO:0000256" key="6">
    <source>
        <dbReference type="ARBA" id="ARBA00025628"/>
    </source>
</evidence>
<evidence type="ECO:0000256" key="1">
    <source>
        <dbReference type="ARBA" id="ARBA00004694"/>
    </source>
</evidence>
<keyword evidence="3" id="KW-0350">Heme biosynthesis</keyword>
<reference evidence="10 11" key="1">
    <citation type="journal article" date="2016" name="Nat. Commun.">
        <title>Local admixture of amplified and diversified secreted pathogenesis determinants shapes mosaic Toxoplasma gondii genomes.</title>
        <authorList>
            <person name="Lorenzi H."/>
            <person name="Khan A."/>
            <person name="Behnke M.S."/>
            <person name="Namasivayam S."/>
            <person name="Swapna L.S."/>
            <person name="Hadjithomas M."/>
            <person name="Karamycheva S."/>
            <person name="Pinney D."/>
            <person name="Brunk B.P."/>
            <person name="Ajioka J.W."/>
            <person name="Ajzenberg D."/>
            <person name="Boothroyd J.C."/>
            <person name="Boyle J.P."/>
            <person name="Darde M.L."/>
            <person name="Diaz-Miranda M.A."/>
            <person name="Dubey J.P."/>
            <person name="Fritz H.M."/>
            <person name="Gennari S.M."/>
            <person name="Gregory B.D."/>
            <person name="Kim K."/>
            <person name="Saeij J.P."/>
            <person name="Su C."/>
            <person name="White M.W."/>
            <person name="Zhu X.Q."/>
            <person name="Howe D.K."/>
            <person name="Rosenthal B.M."/>
            <person name="Grigg M.E."/>
            <person name="Parkinson J."/>
            <person name="Liu L."/>
            <person name="Kissinger J.C."/>
            <person name="Roos D.S."/>
            <person name="Sibley L.D."/>
        </authorList>
    </citation>
    <scope>NUCLEOTIDE SEQUENCE [LARGE SCALE GENOMIC DNA]</scope>
    <source>
        <strain evidence="10 11">ARI</strain>
    </source>
</reference>
<comment type="function">
    <text evidence="6">Catalyzes an early step in the biosynthesis of tetrapyrroles. Binds two molecules of 5-aminolevulinate per subunit, each at a distinct site, and catalyzes their condensation to form porphobilinogen.</text>
</comment>
<evidence type="ECO:0000256" key="3">
    <source>
        <dbReference type="ARBA" id="ARBA00023133"/>
    </source>
</evidence>
<dbReference type="GO" id="GO:0005829">
    <property type="term" value="C:cytosol"/>
    <property type="evidence" value="ECO:0007669"/>
    <property type="project" value="TreeGrafter"/>
</dbReference>
<proteinExistence type="inferred from homology"/>
<dbReference type="InterPro" id="IPR030656">
    <property type="entry name" value="ALAD_AS"/>
</dbReference>
<dbReference type="SMART" id="SM01004">
    <property type="entry name" value="ALAD"/>
    <property type="match status" value="1"/>
</dbReference>
<evidence type="ECO:0000256" key="9">
    <source>
        <dbReference type="RuleBase" id="RU004161"/>
    </source>
</evidence>
<sequence>MHTQLSHRLCVPPTVVSLLSGSGKRRGELSGDGRWANGLRFSFALSGCFPDASEGADMLMVKPGLPYLDVLAKIREKSKLPMVAYHVSGEYAMLKAAAEKGYISEKDTVLEVLKSFRRAGADAVATYYAKEAAKWMVEDMKGTQKFTEPCY</sequence>
<dbReference type="EC" id="4.2.1.24" evidence="8"/>
<dbReference type="GO" id="GO:0006782">
    <property type="term" value="P:protoporphyrinogen IX biosynthetic process"/>
    <property type="evidence" value="ECO:0007669"/>
    <property type="project" value="UniProtKB-UniPathway"/>
</dbReference>
<name>A0A139XT08_TOXGO</name>
<comment type="caution">
    <text evidence="10">The sequence shown here is derived from an EMBL/GenBank/DDBJ whole genome shotgun (WGS) entry which is preliminary data.</text>
</comment>
<dbReference type="Gene3D" id="3.20.20.70">
    <property type="entry name" value="Aldolase class I"/>
    <property type="match status" value="1"/>
</dbReference>
<dbReference type="VEuPathDB" id="ToxoDB:TGARI_253900B"/>
<accession>A0A139XT08</accession>
<dbReference type="PRINTS" id="PR00144">
    <property type="entry name" value="DALDHYDRTASE"/>
</dbReference>
<evidence type="ECO:0000313" key="11">
    <source>
        <dbReference type="Proteomes" id="UP000074247"/>
    </source>
</evidence>
<dbReference type="InterPro" id="IPR001731">
    <property type="entry name" value="ALAD"/>
</dbReference>
<evidence type="ECO:0000256" key="4">
    <source>
        <dbReference type="ARBA" id="ARBA00023239"/>
    </source>
</evidence>
<dbReference type="SUPFAM" id="SSF51569">
    <property type="entry name" value="Aldolase"/>
    <property type="match status" value="1"/>
</dbReference>
<evidence type="ECO:0000256" key="8">
    <source>
        <dbReference type="RuleBase" id="RU000515"/>
    </source>
</evidence>
<protein>
    <recommendedName>
        <fullName evidence="8">Delta-aminolevulinic acid dehydratase</fullName>
        <ecNumber evidence="8">4.2.1.24</ecNumber>
    </recommendedName>
</protein>
<keyword evidence="5 8" id="KW-0627">Porphyrin biosynthesis</keyword>
<dbReference type="Pfam" id="PF00490">
    <property type="entry name" value="ALAD"/>
    <property type="match status" value="1"/>
</dbReference>
<gene>
    <name evidence="10" type="ORF">TGARI_253900B</name>
</gene>
<dbReference type="EMBL" id="AGQS02005099">
    <property type="protein sequence ID" value="KYF41898.1"/>
    <property type="molecule type" value="Genomic_DNA"/>
</dbReference>